<accession>Q3SF03</accession>
<dbReference type="GO" id="GO:0016779">
    <property type="term" value="F:nucleotidyltransferase activity"/>
    <property type="evidence" value="ECO:0007669"/>
    <property type="project" value="UniProtKB-KW"/>
</dbReference>
<dbReference type="GO" id="GO:0000428">
    <property type="term" value="C:DNA-directed RNA polymerase complex"/>
    <property type="evidence" value="ECO:0007669"/>
    <property type="project" value="UniProtKB-KW"/>
</dbReference>
<name>Q3SF03_THIDA</name>
<evidence type="ECO:0000313" key="14">
    <source>
        <dbReference type="Proteomes" id="UP000008291"/>
    </source>
</evidence>
<feature type="region of interest" description="Disordered" evidence="10">
    <location>
        <begin position="60"/>
        <end position="80"/>
    </location>
</feature>
<dbReference type="RefSeq" id="WP_011311244.1">
    <property type="nucleotide sequence ID" value="NC_007404.1"/>
</dbReference>
<dbReference type="GO" id="GO:0003677">
    <property type="term" value="F:DNA binding"/>
    <property type="evidence" value="ECO:0007669"/>
    <property type="project" value="UniProtKB-KW"/>
</dbReference>
<dbReference type="NCBIfam" id="NF009118">
    <property type="entry name" value="PRK12469.1"/>
    <property type="match status" value="1"/>
</dbReference>
<protein>
    <recommendedName>
        <fullName evidence="9">RNA polymerase sigma-54 factor</fullName>
    </recommendedName>
</protein>
<evidence type="ECO:0000256" key="10">
    <source>
        <dbReference type="SAM" id="MobiDB-lite"/>
    </source>
</evidence>
<feature type="domain" description="RNA polymerase sigma factor 54 DNA-binding" evidence="11">
    <location>
        <begin position="321"/>
        <end position="473"/>
    </location>
</feature>
<proteinExistence type="inferred from homology"/>
<dbReference type="STRING" id="292415.Tbd_0732"/>
<feature type="compositionally biased region" description="Low complexity" evidence="10">
    <location>
        <begin position="62"/>
        <end position="80"/>
    </location>
</feature>
<dbReference type="PANTHER" id="PTHR32248">
    <property type="entry name" value="RNA POLYMERASE SIGMA-54 FACTOR"/>
    <property type="match status" value="1"/>
</dbReference>
<dbReference type="InterPro" id="IPR007634">
    <property type="entry name" value="RNA_pol_sigma_54_DNA-bd"/>
</dbReference>
<evidence type="ECO:0000256" key="8">
    <source>
        <dbReference type="ARBA" id="ARBA00023163"/>
    </source>
</evidence>
<dbReference type="OrthoDB" id="9814402at2"/>
<evidence type="ECO:0000256" key="3">
    <source>
        <dbReference type="ARBA" id="ARBA00022679"/>
    </source>
</evidence>
<comment type="function">
    <text evidence="9">Sigma factors are initiation factors that promote the attachment of RNA polymerase to specific initiation sites and are then released.</text>
</comment>
<keyword evidence="7 9" id="KW-0238">DNA-binding</keyword>
<keyword evidence="5 9" id="KW-0805">Transcription regulation</keyword>
<dbReference type="PROSITE" id="PS50044">
    <property type="entry name" value="SIGMA54_3"/>
    <property type="match status" value="1"/>
</dbReference>
<dbReference type="PROSITE" id="PS00717">
    <property type="entry name" value="SIGMA54_1"/>
    <property type="match status" value="1"/>
</dbReference>
<gene>
    <name evidence="13" type="ordered locus">Tbd_0732</name>
</gene>
<evidence type="ECO:0000256" key="1">
    <source>
        <dbReference type="ARBA" id="ARBA00008798"/>
    </source>
</evidence>
<dbReference type="HOGENOM" id="CLU_020569_0_1_4"/>
<evidence type="ECO:0000256" key="5">
    <source>
        <dbReference type="ARBA" id="ARBA00023015"/>
    </source>
</evidence>
<sequence length="476" mass="53364">MNRPALALEPRQTQTLTPRLQQAVRLLQLSTFDFALELQELVSSNPFLELEDGEFADEDAAAPDTATTAADTPPAADGAQAEDYAETAYEERLGDGGEAPGRYSEANADAIDFACAPVTLRQHVHSQLNMLDLPPREHFLAWIIAEALDDDGYLRVELDALRAMAGLEPRVDAREMLAALTRVQSLDPAGLAARDVPECLTLQLRRRPPSPQRELALRIVRDELKLLQQRDLQRIAQRVGSTPAEVEAVCAYIRRLEPRPGACFGHHVAAAIRPDVIVRKIRGQWTALLNSSAVPRVSLNRTYAELFQRHREPHHGDLAGHLREARWAVQNMEQRFSTILRVAQALVDRQQHFFEHGTLAMQPLGLKDIADELGLHESTVSRATCNKFMVTPLGVFELKYFFSRALNTEQGSQCSTTAIREAIRKMILSEDARSPHSDADIARILMQQGLRVARRTVTKYRQMMAIPNVDMRRYHG</sequence>
<dbReference type="Pfam" id="PF04552">
    <property type="entry name" value="Sigma54_DBD"/>
    <property type="match status" value="1"/>
</dbReference>
<dbReference type="NCBIfam" id="TIGR02395">
    <property type="entry name" value="rpoN_sigma"/>
    <property type="match status" value="1"/>
</dbReference>
<dbReference type="InterPro" id="IPR007046">
    <property type="entry name" value="RNA_pol_sigma_54_core-bd"/>
</dbReference>
<dbReference type="Proteomes" id="UP000008291">
    <property type="component" value="Chromosome"/>
</dbReference>
<keyword evidence="3 9" id="KW-0808">Transferase</keyword>
<evidence type="ECO:0000256" key="4">
    <source>
        <dbReference type="ARBA" id="ARBA00022695"/>
    </source>
</evidence>
<dbReference type="Gene3D" id="1.10.10.1330">
    <property type="entry name" value="RNA polymerase sigma-54 factor, core-binding domain"/>
    <property type="match status" value="1"/>
</dbReference>
<dbReference type="KEGG" id="tbd:Tbd_0732"/>
<dbReference type="GO" id="GO:0006352">
    <property type="term" value="P:DNA-templated transcription initiation"/>
    <property type="evidence" value="ECO:0007669"/>
    <property type="project" value="InterPro"/>
</dbReference>
<comment type="similarity">
    <text evidence="1 9">Belongs to the sigma-54 factor family.</text>
</comment>
<dbReference type="Pfam" id="PF00309">
    <property type="entry name" value="Sigma54_AID"/>
    <property type="match status" value="1"/>
</dbReference>
<dbReference type="PRINTS" id="PR00045">
    <property type="entry name" value="SIGMA54FCT"/>
</dbReference>
<dbReference type="EMBL" id="CP000116">
    <property type="protein sequence ID" value="AAZ96685.1"/>
    <property type="molecule type" value="Genomic_DNA"/>
</dbReference>
<dbReference type="InterPro" id="IPR038709">
    <property type="entry name" value="RpoN_core-bd_sf"/>
</dbReference>
<dbReference type="Gene3D" id="1.10.10.60">
    <property type="entry name" value="Homeodomain-like"/>
    <property type="match status" value="1"/>
</dbReference>
<dbReference type="eggNOG" id="COG1508">
    <property type="taxonomic scope" value="Bacteria"/>
</dbReference>
<dbReference type="PROSITE" id="PS00718">
    <property type="entry name" value="SIGMA54_2"/>
    <property type="match status" value="1"/>
</dbReference>
<evidence type="ECO:0000256" key="6">
    <source>
        <dbReference type="ARBA" id="ARBA00023082"/>
    </source>
</evidence>
<evidence type="ECO:0000256" key="9">
    <source>
        <dbReference type="PIRNR" id="PIRNR000774"/>
    </source>
</evidence>
<keyword evidence="2 9" id="KW-0240">DNA-directed RNA polymerase</keyword>
<organism evidence="13 14">
    <name type="scientific">Thiobacillus denitrificans (strain ATCC 25259 / T1)</name>
    <dbReference type="NCBI Taxonomy" id="292415"/>
    <lineage>
        <taxon>Bacteria</taxon>
        <taxon>Pseudomonadati</taxon>
        <taxon>Pseudomonadota</taxon>
        <taxon>Betaproteobacteria</taxon>
        <taxon>Nitrosomonadales</taxon>
        <taxon>Thiobacillaceae</taxon>
        <taxon>Thiobacillus</taxon>
    </lineage>
</organism>
<evidence type="ECO:0000256" key="7">
    <source>
        <dbReference type="ARBA" id="ARBA00023125"/>
    </source>
</evidence>
<dbReference type="InterPro" id="IPR000394">
    <property type="entry name" value="RNA_pol_sigma_54"/>
</dbReference>
<dbReference type="GO" id="GO:0001216">
    <property type="term" value="F:DNA-binding transcription activator activity"/>
    <property type="evidence" value="ECO:0007669"/>
    <property type="project" value="InterPro"/>
</dbReference>
<feature type="domain" description="RNA polymerase sigma factor 54 core-binding" evidence="12">
    <location>
        <begin position="113"/>
        <end position="303"/>
    </location>
</feature>
<keyword evidence="4 9" id="KW-0548">Nucleotidyltransferase</keyword>
<dbReference type="AlphaFoldDB" id="Q3SF03"/>
<keyword evidence="14" id="KW-1185">Reference proteome</keyword>
<keyword evidence="6 9" id="KW-0731">Sigma factor</keyword>
<evidence type="ECO:0000259" key="12">
    <source>
        <dbReference type="Pfam" id="PF04963"/>
    </source>
</evidence>
<evidence type="ECO:0000313" key="13">
    <source>
        <dbReference type="EMBL" id="AAZ96685.1"/>
    </source>
</evidence>
<evidence type="ECO:0000256" key="2">
    <source>
        <dbReference type="ARBA" id="ARBA00022478"/>
    </source>
</evidence>
<dbReference type="PANTHER" id="PTHR32248:SF4">
    <property type="entry name" value="RNA POLYMERASE SIGMA-54 FACTOR"/>
    <property type="match status" value="1"/>
</dbReference>
<reference evidence="13 14" key="1">
    <citation type="journal article" date="2006" name="J. Bacteriol.">
        <title>The genome sequence of the obligately chemolithoautotrophic, facultatively anaerobic bacterium Thiobacillus denitrificans.</title>
        <authorList>
            <person name="Beller H.R."/>
            <person name="Chain P.S."/>
            <person name="Letain T.E."/>
            <person name="Chakicherla A."/>
            <person name="Larimer F.W."/>
            <person name="Richardson P.M."/>
            <person name="Coleman M.A."/>
            <person name="Wood A.P."/>
            <person name="Kelly D.P."/>
        </authorList>
    </citation>
    <scope>NUCLEOTIDE SEQUENCE [LARGE SCALE GENOMIC DNA]</scope>
    <source>
        <strain evidence="13 14">ATCC 25259</strain>
    </source>
</reference>
<evidence type="ECO:0000259" key="11">
    <source>
        <dbReference type="Pfam" id="PF04552"/>
    </source>
</evidence>
<dbReference type="PIRSF" id="PIRSF000774">
    <property type="entry name" value="RpoN"/>
    <property type="match status" value="1"/>
</dbReference>
<dbReference type="Pfam" id="PF04963">
    <property type="entry name" value="Sigma54_CBD"/>
    <property type="match status" value="1"/>
</dbReference>
<keyword evidence="8 9" id="KW-0804">Transcription</keyword>
<dbReference type="GO" id="GO:0016987">
    <property type="term" value="F:sigma factor activity"/>
    <property type="evidence" value="ECO:0007669"/>
    <property type="project" value="UniProtKB-KW"/>
</dbReference>